<keyword evidence="6" id="KW-1185">Reference proteome</keyword>
<keyword evidence="5" id="KW-0282">Flagellum</keyword>
<dbReference type="PANTHER" id="PTHR39190:SF1">
    <property type="entry name" value="FLAGELLAR ASSEMBLY FACTOR FLIW"/>
    <property type="match status" value="1"/>
</dbReference>
<keyword evidence="5" id="KW-0969">Cilium</keyword>
<comment type="subcellular location">
    <subcellularLocation>
        <location evidence="4">Cytoplasm</location>
    </subcellularLocation>
</comment>
<dbReference type="GO" id="GO:0044780">
    <property type="term" value="P:bacterial-type flagellum assembly"/>
    <property type="evidence" value="ECO:0007669"/>
    <property type="project" value="UniProtKB-UniRule"/>
</dbReference>
<dbReference type="GO" id="GO:0006417">
    <property type="term" value="P:regulation of translation"/>
    <property type="evidence" value="ECO:0007669"/>
    <property type="project" value="UniProtKB-KW"/>
</dbReference>
<dbReference type="RefSeq" id="WP_190615545.1">
    <property type="nucleotide sequence ID" value="NZ_AP018712.1"/>
</dbReference>
<dbReference type="HAMAP" id="MF_01185">
    <property type="entry name" value="FliW"/>
    <property type="match status" value="1"/>
</dbReference>
<comment type="similarity">
    <text evidence="4">Belongs to the FliW family.</text>
</comment>
<keyword evidence="1 4" id="KW-0963">Cytoplasm</keyword>
<dbReference type="EMBL" id="AP018712">
    <property type="protein sequence ID" value="BBE30449.1"/>
    <property type="molecule type" value="Genomic_DNA"/>
</dbReference>
<proteinExistence type="inferred from homology"/>
<dbReference type="Proteomes" id="UP000516361">
    <property type="component" value="Chromosome"/>
</dbReference>
<dbReference type="InterPro" id="IPR024046">
    <property type="entry name" value="Flagellar_assmbl_FliW_dom_sf"/>
</dbReference>
<organism evidence="5 6">
    <name type="scientific">Tepiditoga spiralis</name>
    <dbReference type="NCBI Taxonomy" id="2108365"/>
    <lineage>
        <taxon>Bacteria</taxon>
        <taxon>Thermotogati</taxon>
        <taxon>Thermotogota</taxon>
        <taxon>Thermotogae</taxon>
        <taxon>Petrotogales</taxon>
        <taxon>Petrotogaceae</taxon>
        <taxon>Tepiditoga</taxon>
    </lineage>
</organism>
<dbReference type="NCBIfam" id="NF009793">
    <property type="entry name" value="PRK13285.1-1"/>
    <property type="match status" value="1"/>
</dbReference>
<dbReference type="FunCoup" id="A0A7G1GAF2">
    <property type="interactions" value="23"/>
</dbReference>
<comment type="function">
    <text evidence="4">Acts as an anti-CsrA protein, binds CsrA and prevents it from repressing translation of its target genes, one of which is flagellin. Binds to flagellin and participates in the assembly of the flagellum.</text>
</comment>
<keyword evidence="5" id="KW-0966">Cell projection</keyword>
<evidence type="ECO:0000256" key="1">
    <source>
        <dbReference type="ARBA" id="ARBA00022490"/>
    </source>
</evidence>
<name>A0A7G1GAF2_9BACT</name>
<keyword evidence="3 4" id="KW-0810">Translation regulation</keyword>
<dbReference type="AlphaFoldDB" id="A0A7G1GAF2"/>
<gene>
    <name evidence="4 5" type="primary">fliW</name>
    <name evidence="5" type="ORF">OSSY52_05900</name>
</gene>
<evidence type="ECO:0000256" key="2">
    <source>
        <dbReference type="ARBA" id="ARBA00022795"/>
    </source>
</evidence>
<keyword evidence="4" id="KW-0143">Chaperone</keyword>
<dbReference type="KEGG" id="ocy:OSSY52_05900"/>
<dbReference type="InParanoid" id="A0A7G1GAF2"/>
<evidence type="ECO:0000256" key="4">
    <source>
        <dbReference type="HAMAP-Rule" id="MF_01185"/>
    </source>
</evidence>
<evidence type="ECO:0000313" key="5">
    <source>
        <dbReference type="EMBL" id="BBE30449.1"/>
    </source>
</evidence>
<comment type="subunit">
    <text evidence="4">Interacts with translational regulator CsrA and flagellin(s).</text>
</comment>
<reference evidence="5 6" key="1">
    <citation type="submission" date="2018-06" db="EMBL/GenBank/DDBJ databases">
        <title>Genome sequencing of Oceanotoga sp. sy52.</title>
        <authorList>
            <person name="Mori K."/>
        </authorList>
    </citation>
    <scope>NUCLEOTIDE SEQUENCE [LARGE SCALE GENOMIC DNA]</scope>
    <source>
        <strain evidence="6">sy52</strain>
    </source>
</reference>
<dbReference type="Pfam" id="PF02623">
    <property type="entry name" value="FliW"/>
    <property type="match status" value="1"/>
</dbReference>
<dbReference type="Gene3D" id="2.30.290.10">
    <property type="entry name" value="BH3618-like"/>
    <property type="match status" value="1"/>
</dbReference>
<evidence type="ECO:0000313" key="6">
    <source>
        <dbReference type="Proteomes" id="UP000516361"/>
    </source>
</evidence>
<protein>
    <recommendedName>
        <fullName evidence="4">Flagellar assembly factor FliW</fullName>
    </recommendedName>
</protein>
<sequence>MNVTTKLGISNISEKEIITFEYGMPGFETLKKFVLLTPEESKPIMWLASIENKEIAFPVIHPELIRSDYSITLPKDIVDYLELKTSKDALTLSILTINDTNTTINLLAPIIISLKNKLGIQLIIENTNYTTKHDLKEELKRTKVLKGAD</sequence>
<evidence type="ECO:0000256" key="3">
    <source>
        <dbReference type="ARBA" id="ARBA00022845"/>
    </source>
</evidence>
<dbReference type="GO" id="GO:0005737">
    <property type="term" value="C:cytoplasm"/>
    <property type="evidence" value="ECO:0007669"/>
    <property type="project" value="UniProtKB-SubCell"/>
</dbReference>
<keyword evidence="2 4" id="KW-1005">Bacterial flagellum biogenesis</keyword>
<dbReference type="InterPro" id="IPR003775">
    <property type="entry name" value="Flagellar_assembly_factor_FliW"/>
</dbReference>
<dbReference type="PANTHER" id="PTHR39190">
    <property type="entry name" value="FLAGELLAR ASSEMBLY FACTOR FLIW"/>
    <property type="match status" value="1"/>
</dbReference>
<dbReference type="SUPFAM" id="SSF141457">
    <property type="entry name" value="BH3618-like"/>
    <property type="match status" value="1"/>
</dbReference>
<accession>A0A7G1GAF2</accession>